<evidence type="ECO:0000313" key="3">
    <source>
        <dbReference type="Proteomes" id="UP000663760"/>
    </source>
</evidence>
<proteinExistence type="predicted"/>
<keyword evidence="3" id="KW-1185">Reference proteome</keyword>
<feature type="compositionally biased region" description="Basic residues" evidence="1">
    <location>
        <begin position="54"/>
        <end position="76"/>
    </location>
</feature>
<evidence type="ECO:0000313" key="2">
    <source>
        <dbReference type="EMBL" id="CAA7401556.1"/>
    </source>
</evidence>
<gene>
    <name evidence="2" type="ORF">SI8410_09012234</name>
</gene>
<name>A0A7I8KW49_SPIIN</name>
<organism evidence="2 3">
    <name type="scientific">Spirodela intermedia</name>
    <name type="common">Intermediate duckweed</name>
    <dbReference type="NCBI Taxonomy" id="51605"/>
    <lineage>
        <taxon>Eukaryota</taxon>
        <taxon>Viridiplantae</taxon>
        <taxon>Streptophyta</taxon>
        <taxon>Embryophyta</taxon>
        <taxon>Tracheophyta</taxon>
        <taxon>Spermatophyta</taxon>
        <taxon>Magnoliopsida</taxon>
        <taxon>Liliopsida</taxon>
        <taxon>Araceae</taxon>
        <taxon>Lemnoideae</taxon>
        <taxon>Spirodela</taxon>
    </lineage>
</organism>
<accession>A0A7I8KW49</accession>
<feature type="region of interest" description="Disordered" evidence="1">
    <location>
        <begin position="1"/>
        <end position="94"/>
    </location>
</feature>
<evidence type="ECO:0000256" key="1">
    <source>
        <dbReference type="SAM" id="MobiDB-lite"/>
    </source>
</evidence>
<dbReference type="EMBL" id="LR746272">
    <property type="protein sequence ID" value="CAA7401556.1"/>
    <property type="molecule type" value="Genomic_DNA"/>
</dbReference>
<dbReference type="AlphaFoldDB" id="A0A7I8KW49"/>
<protein>
    <submittedName>
        <fullName evidence="2">Uncharacterized protein</fullName>
    </submittedName>
</protein>
<dbReference type="Proteomes" id="UP000663760">
    <property type="component" value="Chromosome 9"/>
</dbReference>
<sequence>MRRQWPRPSRPAPTAQSLLPPTRPSMPRCIPRSRGPHRRSPRGGGGGDGDGGRRWRRRWRKSHRRRRRRGRAACRRPSRDVRHLSEPCSSPNSN</sequence>
<reference evidence="2" key="1">
    <citation type="submission" date="2020-02" db="EMBL/GenBank/DDBJ databases">
        <authorList>
            <person name="Scholz U."/>
            <person name="Mascher M."/>
            <person name="Fiebig A."/>
        </authorList>
    </citation>
    <scope>NUCLEOTIDE SEQUENCE</scope>
</reference>